<evidence type="ECO:0000313" key="2">
    <source>
        <dbReference type="Proteomes" id="UP000295499"/>
    </source>
</evidence>
<accession>A0A4R6ID09</accession>
<protein>
    <submittedName>
        <fullName evidence="1">Uncharacterized protein</fullName>
    </submittedName>
</protein>
<dbReference type="EMBL" id="SNWM01000006">
    <property type="protein sequence ID" value="TDO19536.1"/>
    <property type="molecule type" value="Genomic_DNA"/>
</dbReference>
<dbReference type="Proteomes" id="UP000295499">
    <property type="component" value="Unassembled WGS sequence"/>
</dbReference>
<comment type="caution">
    <text evidence="1">The sequence shown here is derived from an EMBL/GenBank/DDBJ whole genome shotgun (WGS) entry which is preliminary data.</text>
</comment>
<dbReference type="AlphaFoldDB" id="A0A4R6ID09"/>
<keyword evidence="2" id="KW-1185">Reference proteome</keyword>
<evidence type="ECO:0000313" key="1">
    <source>
        <dbReference type="EMBL" id="TDO19536.1"/>
    </source>
</evidence>
<organism evidence="1 2">
    <name type="scientific">Pedobacter duraquae</name>
    <dbReference type="NCBI Taxonomy" id="425511"/>
    <lineage>
        <taxon>Bacteria</taxon>
        <taxon>Pseudomonadati</taxon>
        <taxon>Bacteroidota</taxon>
        <taxon>Sphingobacteriia</taxon>
        <taxon>Sphingobacteriales</taxon>
        <taxon>Sphingobacteriaceae</taxon>
        <taxon>Pedobacter</taxon>
    </lineage>
</organism>
<proteinExistence type="predicted"/>
<reference evidence="1 2" key="1">
    <citation type="submission" date="2019-03" db="EMBL/GenBank/DDBJ databases">
        <title>Genomic Encyclopedia of Archaeal and Bacterial Type Strains, Phase II (KMG-II): from individual species to whole genera.</title>
        <authorList>
            <person name="Goeker M."/>
        </authorList>
    </citation>
    <scope>NUCLEOTIDE SEQUENCE [LARGE SCALE GENOMIC DNA]</scope>
    <source>
        <strain evidence="1 2">DSM 19034</strain>
    </source>
</reference>
<name>A0A4R6ID09_9SPHI</name>
<sequence>MALRFLIFPLFLLMSNVYGQNDYEVMESSSLKINGSGFNLKKELILKSFGKPTRIFEPKYECGFLSEDEQGNKYFSLDYGNLKFTGNKKEGYQLEEIHFGPALRCKITFGKKLISHTTTRKEFESITGVKISGSGKTIYNKGADDAYIFTFVNDRLAKIEYWSPC</sequence>
<gene>
    <name evidence="1" type="ORF">CLV32_4158</name>
</gene>